<reference evidence="2" key="1">
    <citation type="submission" date="2019-07" db="EMBL/GenBank/DDBJ databases">
        <authorList>
            <person name="Dittberner H."/>
        </authorList>
    </citation>
    <scope>NUCLEOTIDE SEQUENCE [LARGE SCALE GENOMIC DNA]</scope>
</reference>
<evidence type="ECO:0000313" key="3">
    <source>
        <dbReference type="Proteomes" id="UP000489600"/>
    </source>
</evidence>
<comment type="caution">
    <text evidence="2">The sequence shown here is derived from an EMBL/GenBank/DDBJ whole genome shotgun (WGS) entry which is preliminary data.</text>
</comment>
<keyword evidence="3" id="KW-1185">Reference proteome</keyword>
<accession>A0A565C8Y3</accession>
<evidence type="ECO:0000313" key="2">
    <source>
        <dbReference type="EMBL" id="VVB10064.1"/>
    </source>
</evidence>
<gene>
    <name evidence="2" type="ORF">ANE_LOCUS20508</name>
</gene>
<organism evidence="2 3">
    <name type="scientific">Arabis nemorensis</name>
    <dbReference type="NCBI Taxonomy" id="586526"/>
    <lineage>
        <taxon>Eukaryota</taxon>
        <taxon>Viridiplantae</taxon>
        <taxon>Streptophyta</taxon>
        <taxon>Embryophyta</taxon>
        <taxon>Tracheophyta</taxon>
        <taxon>Spermatophyta</taxon>
        <taxon>Magnoliopsida</taxon>
        <taxon>eudicotyledons</taxon>
        <taxon>Gunneridae</taxon>
        <taxon>Pentapetalae</taxon>
        <taxon>rosids</taxon>
        <taxon>malvids</taxon>
        <taxon>Brassicales</taxon>
        <taxon>Brassicaceae</taxon>
        <taxon>Arabideae</taxon>
        <taxon>Arabis</taxon>
    </lineage>
</organism>
<proteinExistence type="predicted"/>
<dbReference type="AlphaFoldDB" id="A0A565C8Y3"/>
<feature type="region of interest" description="Disordered" evidence="1">
    <location>
        <begin position="50"/>
        <end position="110"/>
    </location>
</feature>
<name>A0A565C8Y3_9BRAS</name>
<protein>
    <submittedName>
        <fullName evidence="2">Uncharacterized protein</fullName>
    </submittedName>
</protein>
<evidence type="ECO:0000256" key="1">
    <source>
        <dbReference type="SAM" id="MobiDB-lite"/>
    </source>
</evidence>
<feature type="compositionally biased region" description="Polar residues" evidence="1">
    <location>
        <begin position="9"/>
        <end position="29"/>
    </location>
</feature>
<feature type="region of interest" description="Disordered" evidence="1">
    <location>
        <begin position="1"/>
        <end position="29"/>
    </location>
</feature>
<feature type="compositionally biased region" description="Basic and acidic residues" evidence="1">
    <location>
        <begin position="54"/>
        <end position="63"/>
    </location>
</feature>
<dbReference type="EMBL" id="CABITT030000007">
    <property type="protein sequence ID" value="VVB10064.1"/>
    <property type="molecule type" value="Genomic_DNA"/>
</dbReference>
<dbReference type="Proteomes" id="UP000489600">
    <property type="component" value="Unassembled WGS sequence"/>
</dbReference>
<sequence>MDKNLPALSPTTEVSNETSVTASEAEPSTTEMFSQILITLQEMNKSLAAMAFNHRQDRSEKEPSFASAHRGSSRDASVSDHRSGKAPMFTSPDRNAPPQGPGVLRLATAG</sequence>